<dbReference type="InterPro" id="IPR036457">
    <property type="entry name" value="PPM-type-like_dom_sf"/>
</dbReference>
<dbReference type="CDD" id="cd07043">
    <property type="entry name" value="STAS_anti-anti-sigma_factors"/>
    <property type="match status" value="1"/>
</dbReference>
<comment type="caution">
    <text evidence="4">The sequence shown here is derived from an EMBL/GenBank/DDBJ whole genome shotgun (WGS) entry which is preliminary data.</text>
</comment>
<dbReference type="Pfam" id="PF13581">
    <property type="entry name" value="HATPase_c_2"/>
    <property type="match status" value="1"/>
</dbReference>
<dbReference type="EMBL" id="JAAGWF010000012">
    <property type="protein sequence ID" value="NEK58715.1"/>
    <property type="molecule type" value="Genomic_DNA"/>
</dbReference>
<dbReference type="PANTHER" id="PTHR43156:SF2">
    <property type="entry name" value="STAGE II SPORULATION PROTEIN E"/>
    <property type="match status" value="1"/>
</dbReference>
<dbReference type="SUPFAM" id="SSF52091">
    <property type="entry name" value="SpoIIaa-like"/>
    <property type="match status" value="1"/>
</dbReference>
<dbReference type="SUPFAM" id="SSF81606">
    <property type="entry name" value="PP2C-like"/>
    <property type="match status" value="1"/>
</dbReference>
<dbReference type="PANTHER" id="PTHR43156">
    <property type="entry name" value="STAGE II SPORULATION PROTEIN E-RELATED"/>
    <property type="match status" value="1"/>
</dbReference>
<evidence type="ECO:0000259" key="2">
    <source>
        <dbReference type="PROSITE" id="PS50801"/>
    </source>
</evidence>
<dbReference type="CDD" id="cd16936">
    <property type="entry name" value="HATPase_RsbW-like"/>
    <property type="match status" value="1"/>
</dbReference>
<dbReference type="Pfam" id="PF13466">
    <property type="entry name" value="STAS_2"/>
    <property type="match status" value="1"/>
</dbReference>
<dbReference type="InterPro" id="IPR036513">
    <property type="entry name" value="STAS_dom_sf"/>
</dbReference>
<dbReference type="Pfam" id="PF07228">
    <property type="entry name" value="SpoIIE"/>
    <property type="match status" value="1"/>
</dbReference>
<dbReference type="SUPFAM" id="SSF55874">
    <property type="entry name" value="ATPase domain of HSP90 chaperone/DNA topoisomerase II/histidine kinase"/>
    <property type="match status" value="1"/>
</dbReference>
<accession>A0A7K3W1H3</accession>
<dbReference type="PROSITE" id="PS50801">
    <property type="entry name" value="STAS"/>
    <property type="match status" value="1"/>
</dbReference>
<dbReference type="InterPro" id="IPR052016">
    <property type="entry name" value="Bact_Sigma-Reg"/>
</dbReference>
<dbReference type="InterPro" id="IPR036890">
    <property type="entry name" value="HATPase_C_sf"/>
</dbReference>
<proteinExistence type="predicted"/>
<dbReference type="InterPro" id="IPR003594">
    <property type="entry name" value="HATPase_dom"/>
</dbReference>
<dbReference type="InterPro" id="IPR002645">
    <property type="entry name" value="STAS_dom"/>
</dbReference>
<dbReference type="AlphaFoldDB" id="A0A7K3W1H3"/>
<dbReference type="InterPro" id="IPR058548">
    <property type="entry name" value="MlaB-like_STAS"/>
</dbReference>
<gene>
    <name evidence="4" type="ORF">GCU56_12635</name>
</gene>
<keyword evidence="5" id="KW-1185">Reference proteome</keyword>
<name>A0A7K3W1H3_9ACTN</name>
<evidence type="ECO:0000256" key="1">
    <source>
        <dbReference type="ARBA" id="ARBA00022801"/>
    </source>
</evidence>
<dbReference type="SMART" id="SM00331">
    <property type="entry name" value="PP2C_SIG"/>
    <property type="match status" value="1"/>
</dbReference>
<dbReference type="GO" id="GO:0016791">
    <property type="term" value="F:phosphatase activity"/>
    <property type="evidence" value="ECO:0007669"/>
    <property type="project" value="TreeGrafter"/>
</dbReference>
<keyword evidence="1" id="KW-0378">Hydrolase</keyword>
<dbReference type="PROSITE" id="PS51746">
    <property type="entry name" value="PPM_2"/>
    <property type="match status" value="1"/>
</dbReference>
<evidence type="ECO:0000259" key="3">
    <source>
        <dbReference type="PROSITE" id="PS51746"/>
    </source>
</evidence>
<dbReference type="Gene3D" id="3.30.565.10">
    <property type="entry name" value="Histidine kinase-like ATPase, C-terminal domain"/>
    <property type="match status" value="1"/>
</dbReference>
<feature type="domain" description="STAS" evidence="2">
    <location>
        <begin position="532"/>
        <end position="619"/>
    </location>
</feature>
<dbReference type="InterPro" id="IPR001932">
    <property type="entry name" value="PPM-type_phosphatase-like_dom"/>
</dbReference>
<sequence>MNASQDSLPPGSGLLGDTGGAVLVAAMEAASAAIYCLAGPALEPVWANARARALGATRADLPLVDGRPVGDIAEVVARTGRPETVRGALGPGGAAATAVLQPLRVDGGPGVLLVLEADHGVVGPDSRGRPDAEGDVLDQAQHSLLPPALPLLPDVRLSGSYHRASSVRAAGGDWYDAVPLGRGRLALVIGDAVGHGIPAAGAMSRLRGAMRSIALRDPSPAAVVAALDAFAAQMEDVEGASVFYAVLEAATGRLTYAGAGHPAPLLVRADGTSEFLPVVPRPPLGSLPGIPTVVSVAVLEQGGTLVLFSDGAVSASGPPPSAGLVRLAETARAVLEAPGALEGEGSAALAAAVAERLSRGDRPDDIAVLVAHRRAEGLAPLDLDLPAVPASLPVVRRRLTAWLTGLGMGEQDRVGVMVAVGEACANAAEHAYRGVEPGRMYVSAAVDVDGQLTVTIRDEGRWRPPDRDPGDRGRGLLIMRQLVDGVVLQGEHGTTVTLSMRLRRTPEETEERHAGTSTADVVVDRTGARPEVRVAGAVDGLGAEQMRIRLLEASHGGTVPVELDLTAVTLFSSAAVRVVLAMSRIAGAEGWRVVVHAPVGGVTRHILEISGLGGLVELR</sequence>
<evidence type="ECO:0000313" key="5">
    <source>
        <dbReference type="Proteomes" id="UP000470246"/>
    </source>
</evidence>
<reference evidence="4 5" key="1">
    <citation type="submission" date="2020-02" db="EMBL/GenBank/DDBJ databases">
        <title>Geodermatophilus sabuli CPCC 205279 I12A-02694.</title>
        <authorList>
            <person name="Jiang Z."/>
        </authorList>
    </citation>
    <scope>NUCLEOTIDE SEQUENCE [LARGE SCALE GENOMIC DNA]</scope>
    <source>
        <strain evidence="4 5">I12A-02694</strain>
    </source>
</reference>
<dbReference type="RefSeq" id="WP_163482096.1">
    <property type="nucleotide sequence ID" value="NZ_JAAGWF010000012.1"/>
</dbReference>
<dbReference type="Proteomes" id="UP000470246">
    <property type="component" value="Unassembled WGS sequence"/>
</dbReference>
<evidence type="ECO:0000313" key="4">
    <source>
        <dbReference type="EMBL" id="NEK58715.1"/>
    </source>
</evidence>
<organism evidence="4 5">
    <name type="scientific">Geodermatophilus sabuli</name>
    <dbReference type="NCBI Taxonomy" id="1564158"/>
    <lineage>
        <taxon>Bacteria</taxon>
        <taxon>Bacillati</taxon>
        <taxon>Actinomycetota</taxon>
        <taxon>Actinomycetes</taxon>
        <taxon>Geodermatophilales</taxon>
        <taxon>Geodermatophilaceae</taxon>
        <taxon>Geodermatophilus</taxon>
    </lineage>
</organism>
<dbReference type="Gene3D" id="3.30.750.24">
    <property type="entry name" value="STAS domain"/>
    <property type="match status" value="1"/>
</dbReference>
<protein>
    <submittedName>
        <fullName evidence="4">SpoIIE family protein phosphatase</fullName>
    </submittedName>
</protein>
<feature type="domain" description="PPM-type phosphatase" evidence="3">
    <location>
        <begin position="157"/>
        <end position="373"/>
    </location>
</feature>
<dbReference type="Gene3D" id="3.60.40.10">
    <property type="entry name" value="PPM-type phosphatase domain"/>
    <property type="match status" value="1"/>
</dbReference>